<evidence type="ECO:0000313" key="2">
    <source>
        <dbReference type="Proteomes" id="UP000807306"/>
    </source>
</evidence>
<protein>
    <submittedName>
        <fullName evidence="1">Uncharacterized protein</fullName>
    </submittedName>
</protein>
<dbReference type="EMBL" id="MU157830">
    <property type="protein sequence ID" value="KAF9532905.1"/>
    <property type="molecule type" value="Genomic_DNA"/>
</dbReference>
<gene>
    <name evidence="1" type="ORF">CPB83DRAFT_846575</name>
</gene>
<proteinExistence type="predicted"/>
<reference evidence="1" key="1">
    <citation type="submission" date="2020-11" db="EMBL/GenBank/DDBJ databases">
        <authorList>
            <consortium name="DOE Joint Genome Institute"/>
            <person name="Ahrendt S."/>
            <person name="Riley R."/>
            <person name="Andreopoulos W."/>
            <person name="Labutti K."/>
            <person name="Pangilinan J."/>
            <person name="Ruiz-Duenas F.J."/>
            <person name="Barrasa J.M."/>
            <person name="Sanchez-Garcia M."/>
            <person name="Camarero S."/>
            <person name="Miyauchi S."/>
            <person name="Serrano A."/>
            <person name="Linde D."/>
            <person name="Babiker R."/>
            <person name="Drula E."/>
            <person name="Ayuso-Fernandez I."/>
            <person name="Pacheco R."/>
            <person name="Padilla G."/>
            <person name="Ferreira P."/>
            <person name="Barriuso J."/>
            <person name="Kellner H."/>
            <person name="Castanera R."/>
            <person name="Alfaro M."/>
            <person name="Ramirez L."/>
            <person name="Pisabarro A.G."/>
            <person name="Kuo A."/>
            <person name="Tritt A."/>
            <person name="Lipzen A."/>
            <person name="He G."/>
            <person name="Yan M."/>
            <person name="Ng V."/>
            <person name="Cullen D."/>
            <person name="Martin F."/>
            <person name="Rosso M.-N."/>
            <person name="Henrissat B."/>
            <person name="Hibbett D."/>
            <person name="Martinez A.T."/>
            <person name="Grigoriev I.V."/>
        </authorList>
    </citation>
    <scope>NUCLEOTIDE SEQUENCE</scope>
    <source>
        <strain evidence="1">CBS 506.95</strain>
    </source>
</reference>
<evidence type="ECO:0000313" key="1">
    <source>
        <dbReference type="EMBL" id="KAF9532905.1"/>
    </source>
</evidence>
<dbReference type="Proteomes" id="UP000807306">
    <property type="component" value="Unassembled WGS sequence"/>
</dbReference>
<dbReference type="AlphaFoldDB" id="A0A9P6EPB5"/>
<keyword evidence="2" id="KW-1185">Reference proteome</keyword>
<name>A0A9P6EPB5_9AGAR</name>
<accession>A0A9P6EPB5</accession>
<organism evidence="1 2">
    <name type="scientific">Crepidotus variabilis</name>
    <dbReference type="NCBI Taxonomy" id="179855"/>
    <lineage>
        <taxon>Eukaryota</taxon>
        <taxon>Fungi</taxon>
        <taxon>Dikarya</taxon>
        <taxon>Basidiomycota</taxon>
        <taxon>Agaricomycotina</taxon>
        <taxon>Agaricomycetes</taxon>
        <taxon>Agaricomycetidae</taxon>
        <taxon>Agaricales</taxon>
        <taxon>Agaricineae</taxon>
        <taxon>Crepidotaceae</taxon>
        <taxon>Crepidotus</taxon>
    </lineage>
</organism>
<comment type="caution">
    <text evidence="1">The sequence shown here is derived from an EMBL/GenBank/DDBJ whole genome shotgun (WGS) entry which is preliminary data.</text>
</comment>
<sequence>MRAILTLASPGLLRAYLIALQERLERQHIKGPLASDDLHDQPPASGPACSNWRNVHVLLKRRRLLQEPTASGASSIRKHS</sequence>